<dbReference type="OrthoDB" id="833511at2"/>
<feature type="chain" id="PRO_5017747118" evidence="1">
    <location>
        <begin position="20"/>
        <end position="391"/>
    </location>
</feature>
<keyword evidence="3" id="KW-1185">Reference proteome</keyword>
<accession>A0A3E0DUV7</accession>
<dbReference type="InterPro" id="IPR025316">
    <property type="entry name" value="DUF4221"/>
</dbReference>
<organism evidence="2 3">
    <name type="scientific">Algoriphagus antarcticus</name>
    <dbReference type="NCBI Taxonomy" id="238540"/>
    <lineage>
        <taxon>Bacteria</taxon>
        <taxon>Pseudomonadati</taxon>
        <taxon>Bacteroidota</taxon>
        <taxon>Cytophagia</taxon>
        <taxon>Cytophagales</taxon>
        <taxon>Cyclobacteriaceae</taxon>
        <taxon>Algoriphagus</taxon>
    </lineage>
</organism>
<comment type="caution">
    <text evidence="2">The sequence shown here is derived from an EMBL/GenBank/DDBJ whole genome shotgun (WGS) entry which is preliminary data.</text>
</comment>
<keyword evidence="1" id="KW-0732">Signal</keyword>
<protein>
    <submittedName>
        <fullName evidence="2">Uncharacterized protein DUF4221</fullName>
    </submittedName>
</protein>
<dbReference type="AlphaFoldDB" id="A0A3E0DUV7"/>
<dbReference type="Pfam" id="PF13970">
    <property type="entry name" value="DUF4221"/>
    <property type="match status" value="1"/>
</dbReference>
<proteinExistence type="predicted"/>
<evidence type="ECO:0000313" key="3">
    <source>
        <dbReference type="Proteomes" id="UP000256405"/>
    </source>
</evidence>
<feature type="signal peptide" evidence="1">
    <location>
        <begin position="1"/>
        <end position="19"/>
    </location>
</feature>
<dbReference type="Proteomes" id="UP000256405">
    <property type="component" value="Unassembled WGS sequence"/>
</dbReference>
<name>A0A3E0DUV7_9BACT</name>
<evidence type="ECO:0000313" key="2">
    <source>
        <dbReference type="EMBL" id="REG86304.1"/>
    </source>
</evidence>
<dbReference type="EMBL" id="QUNF01000012">
    <property type="protein sequence ID" value="REG86304.1"/>
    <property type="molecule type" value="Genomic_DNA"/>
</dbReference>
<gene>
    <name evidence="2" type="ORF">C8N25_1128</name>
</gene>
<evidence type="ECO:0000256" key="1">
    <source>
        <dbReference type="SAM" id="SignalP"/>
    </source>
</evidence>
<dbReference type="PROSITE" id="PS51257">
    <property type="entry name" value="PROKAR_LIPOPROTEIN"/>
    <property type="match status" value="1"/>
</dbReference>
<dbReference type="RefSeq" id="WP_086541101.1">
    <property type="nucleotide sequence ID" value="NZ_MSSW01000019.1"/>
</dbReference>
<sequence>MKKTSLVFLLILAALASCASKESAENTQVEAINFTYEIDTVHIAAKDEFLFLNMGLYMSDYDPKTDLLYNLNPETSRMEVINMHKGELQELIQYDQDGPNAVKEMFTSGIKITESGEKWFTDYRSIIHLNAADEKIGEFRVNNESFSGDTLPDKMNIGGMGKITRSGQNFVSHYGDYLRDGDGLQGLAVLDLKMRTKRLIPLDVFHSLDKYELSSPDGERAGARAGERSFISLTDEEVIHSNSAQNRLLTINLSSGEQREVKLTSDLLPDEKPGLYPKKANSVAQFEEFYELKKQEVTFGPWIYDGEREYYWRISREKNGGSVANPEFAFVITVLDKNLNQLAETKLVDGDALPFDGLPSLSFCRKGNLYMFLNIDDELAFVRLKPTISYE</sequence>
<reference evidence="2 3" key="1">
    <citation type="submission" date="2018-08" db="EMBL/GenBank/DDBJ databases">
        <title>Genomic Encyclopedia of Archaeal and Bacterial Type Strains, Phase II (KMG-II): from individual species to whole genera.</title>
        <authorList>
            <person name="Goeker M."/>
        </authorList>
    </citation>
    <scope>NUCLEOTIDE SEQUENCE [LARGE SCALE GENOMIC DNA]</scope>
    <source>
        <strain evidence="2 3">DSM 15986</strain>
    </source>
</reference>